<feature type="domain" description="Stress-response A/B barrel" evidence="1">
    <location>
        <begin position="2"/>
        <end position="97"/>
    </location>
</feature>
<dbReference type="InterPro" id="IPR013097">
    <property type="entry name" value="Dabb"/>
</dbReference>
<dbReference type="EMBL" id="JBHLXE010000071">
    <property type="protein sequence ID" value="MFC0179692.1"/>
    <property type="molecule type" value="Genomic_DNA"/>
</dbReference>
<dbReference type="InterPro" id="IPR011008">
    <property type="entry name" value="Dimeric_a/b-barrel"/>
</dbReference>
<organism evidence="2 3">
    <name type="scientific">Thorsellia kenyensis</name>
    <dbReference type="NCBI Taxonomy" id="1549888"/>
    <lineage>
        <taxon>Bacteria</taxon>
        <taxon>Pseudomonadati</taxon>
        <taxon>Pseudomonadota</taxon>
        <taxon>Gammaproteobacteria</taxon>
        <taxon>Enterobacterales</taxon>
        <taxon>Thorselliaceae</taxon>
        <taxon>Thorsellia</taxon>
    </lineage>
</organism>
<dbReference type="PROSITE" id="PS51502">
    <property type="entry name" value="S_R_A_B_BARREL"/>
    <property type="match status" value="1"/>
</dbReference>
<evidence type="ECO:0000313" key="3">
    <source>
        <dbReference type="Proteomes" id="UP001589758"/>
    </source>
</evidence>
<dbReference type="SUPFAM" id="SSF54909">
    <property type="entry name" value="Dimeric alpha+beta barrel"/>
    <property type="match status" value="1"/>
</dbReference>
<dbReference type="Proteomes" id="UP001589758">
    <property type="component" value="Unassembled WGS sequence"/>
</dbReference>
<protein>
    <submittedName>
        <fullName evidence="2">Dabb family protein</fullName>
    </submittedName>
</protein>
<accession>A0ABV6C9P1</accession>
<keyword evidence="3" id="KW-1185">Reference proteome</keyword>
<dbReference type="Gene3D" id="3.30.70.100">
    <property type="match status" value="1"/>
</dbReference>
<name>A0ABV6C9P1_9GAMM</name>
<dbReference type="SMART" id="SM00886">
    <property type="entry name" value="Dabb"/>
    <property type="match status" value="1"/>
</dbReference>
<comment type="caution">
    <text evidence="2">The sequence shown here is derived from an EMBL/GenBank/DDBJ whole genome shotgun (WGS) entry which is preliminary data.</text>
</comment>
<evidence type="ECO:0000313" key="2">
    <source>
        <dbReference type="EMBL" id="MFC0179692.1"/>
    </source>
</evidence>
<proteinExistence type="predicted"/>
<sequence>MIRHIVMFKLKENAEGYSKAENLERVYNALMACKNLPGITHFEVIIAGDKLEASMDVLLDSTFIDKEALDAYQIAPIHEVAKELIGKVREERVVFDYVK</sequence>
<evidence type="ECO:0000259" key="1">
    <source>
        <dbReference type="PROSITE" id="PS51502"/>
    </source>
</evidence>
<dbReference type="Pfam" id="PF07876">
    <property type="entry name" value="Dabb"/>
    <property type="match status" value="1"/>
</dbReference>
<dbReference type="RefSeq" id="WP_385876798.1">
    <property type="nucleotide sequence ID" value="NZ_JBHLXE010000071.1"/>
</dbReference>
<gene>
    <name evidence="2" type="ORF">ACFFIT_06270</name>
</gene>
<reference evidence="2 3" key="1">
    <citation type="submission" date="2024-09" db="EMBL/GenBank/DDBJ databases">
        <authorList>
            <person name="Sun Q."/>
            <person name="Mori K."/>
        </authorList>
    </citation>
    <scope>NUCLEOTIDE SEQUENCE [LARGE SCALE GENOMIC DNA]</scope>
    <source>
        <strain evidence="2 3">CCM 8545</strain>
    </source>
</reference>